<keyword evidence="3" id="KW-0804">Transcription</keyword>
<dbReference type="InterPro" id="IPR041478">
    <property type="entry name" value="TetR_C_27"/>
</dbReference>
<proteinExistence type="predicted"/>
<dbReference type="PANTHER" id="PTHR30055">
    <property type="entry name" value="HTH-TYPE TRANSCRIPTIONAL REGULATOR RUTR"/>
    <property type="match status" value="1"/>
</dbReference>
<sequence length="201" mass="23022">MSKSSSFLSKTEIMDAAEQTLRRFGPDKTSVTDVAKLLGVSHGTLYRHFPSKAALREAVTERWLEEQIVVPLEQIVKAPADNALAQLKVYIARLIELKRHYAEQDREMFKMYTDVTMEAAELIEVHIQRIMEQMGILIDRGIQQKRIAQSAETRSLARSLFHATSRFHHPAHAHEWQSASIQQEFDQLWLLLEQGLAASNQ</sequence>
<accession>A0A974PEC1</accession>
<evidence type="ECO:0000256" key="3">
    <source>
        <dbReference type="ARBA" id="ARBA00023163"/>
    </source>
</evidence>
<dbReference type="PROSITE" id="PS50977">
    <property type="entry name" value="HTH_TETR_2"/>
    <property type="match status" value="1"/>
</dbReference>
<feature type="DNA-binding region" description="H-T-H motif" evidence="4">
    <location>
        <begin position="30"/>
        <end position="49"/>
    </location>
</feature>
<gene>
    <name evidence="6" type="ORF">JI735_06560</name>
</gene>
<dbReference type="RefSeq" id="WP_039838465.1">
    <property type="nucleotide sequence ID" value="NZ_CP068595.1"/>
</dbReference>
<dbReference type="InterPro" id="IPR001647">
    <property type="entry name" value="HTH_TetR"/>
</dbReference>
<evidence type="ECO:0000256" key="4">
    <source>
        <dbReference type="PROSITE-ProRule" id="PRU00335"/>
    </source>
</evidence>
<keyword evidence="7" id="KW-1185">Reference proteome</keyword>
<dbReference type="InterPro" id="IPR009057">
    <property type="entry name" value="Homeodomain-like_sf"/>
</dbReference>
<protein>
    <submittedName>
        <fullName evidence="6">TetR family transcriptional regulator</fullName>
    </submittedName>
</protein>
<dbReference type="PANTHER" id="PTHR30055:SF151">
    <property type="entry name" value="TRANSCRIPTIONAL REGULATORY PROTEIN"/>
    <property type="match status" value="1"/>
</dbReference>
<evidence type="ECO:0000256" key="2">
    <source>
        <dbReference type="ARBA" id="ARBA00023125"/>
    </source>
</evidence>
<evidence type="ECO:0000259" key="5">
    <source>
        <dbReference type="PROSITE" id="PS50977"/>
    </source>
</evidence>
<dbReference type="Pfam" id="PF17935">
    <property type="entry name" value="TetR_C_27"/>
    <property type="match status" value="1"/>
</dbReference>
<dbReference type="PROSITE" id="PS01081">
    <property type="entry name" value="HTH_TETR_1"/>
    <property type="match status" value="1"/>
</dbReference>
<dbReference type="GO" id="GO:0000976">
    <property type="term" value="F:transcription cis-regulatory region binding"/>
    <property type="evidence" value="ECO:0007669"/>
    <property type="project" value="TreeGrafter"/>
</dbReference>
<organism evidence="6 7">
    <name type="scientific">Paenibacillus sonchi</name>
    <dbReference type="NCBI Taxonomy" id="373687"/>
    <lineage>
        <taxon>Bacteria</taxon>
        <taxon>Bacillati</taxon>
        <taxon>Bacillota</taxon>
        <taxon>Bacilli</taxon>
        <taxon>Bacillales</taxon>
        <taxon>Paenibacillaceae</taxon>
        <taxon>Paenibacillus</taxon>
        <taxon>Paenibacillus sonchi group</taxon>
    </lineage>
</organism>
<name>A0A974PEC1_9BACL</name>
<dbReference type="InterPro" id="IPR050109">
    <property type="entry name" value="HTH-type_TetR-like_transc_reg"/>
</dbReference>
<reference evidence="6 7" key="1">
    <citation type="submission" date="2021-01" db="EMBL/GenBank/DDBJ databases">
        <title>Whole genome sequence of Paenibacillus sonchi LMG 24727 for comparative genomics.</title>
        <authorList>
            <person name="Lee G."/>
            <person name="Kim M.-J."/>
            <person name="Lim K."/>
            <person name="Shin J.-H."/>
        </authorList>
    </citation>
    <scope>NUCLEOTIDE SEQUENCE [LARGE SCALE GENOMIC DNA]</scope>
    <source>
        <strain evidence="6 7">LMG 24727</strain>
    </source>
</reference>
<dbReference type="AlphaFoldDB" id="A0A974PEC1"/>
<feature type="domain" description="HTH tetR-type" evidence="5">
    <location>
        <begin position="7"/>
        <end position="67"/>
    </location>
</feature>
<dbReference type="PRINTS" id="PR00455">
    <property type="entry name" value="HTHTETR"/>
</dbReference>
<dbReference type="GO" id="GO:0003700">
    <property type="term" value="F:DNA-binding transcription factor activity"/>
    <property type="evidence" value="ECO:0007669"/>
    <property type="project" value="TreeGrafter"/>
</dbReference>
<dbReference type="EMBL" id="CP068595">
    <property type="protein sequence ID" value="QQZ62279.1"/>
    <property type="molecule type" value="Genomic_DNA"/>
</dbReference>
<dbReference type="InterPro" id="IPR023772">
    <property type="entry name" value="DNA-bd_HTH_TetR-type_CS"/>
</dbReference>
<dbReference type="Proteomes" id="UP000595841">
    <property type="component" value="Chromosome"/>
</dbReference>
<dbReference type="SUPFAM" id="SSF48498">
    <property type="entry name" value="Tetracyclin repressor-like, C-terminal domain"/>
    <property type="match status" value="1"/>
</dbReference>
<dbReference type="SUPFAM" id="SSF46689">
    <property type="entry name" value="Homeodomain-like"/>
    <property type="match status" value="1"/>
</dbReference>
<dbReference type="Gene3D" id="1.10.357.10">
    <property type="entry name" value="Tetracycline Repressor, domain 2"/>
    <property type="match status" value="1"/>
</dbReference>
<keyword evidence="1" id="KW-0805">Transcription regulation</keyword>
<evidence type="ECO:0000256" key="1">
    <source>
        <dbReference type="ARBA" id="ARBA00023015"/>
    </source>
</evidence>
<dbReference type="Pfam" id="PF00440">
    <property type="entry name" value="TetR_N"/>
    <property type="match status" value="1"/>
</dbReference>
<evidence type="ECO:0000313" key="7">
    <source>
        <dbReference type="Proteomes" id="UP000595841"/>
    </source>
</evidence>
<dbReference type="InterPro" id="IPR036271">
    <property type="entry name" value="Tet_transcr_reg_TetR-rel_C_sf"/>
</dbReference>
<keyword evidence="2 4" id="KW-0238">DNA-binding</keyword>
<evidence type="ECO:0000313" key="6">
    <source>
        <dbReference type="EMBL" id="QQZ62279.1"/>
    </source>
</evidence>
<dbReference type="KEGG" id="pson:JI735_06560"/>